<dbReference type="EMBL" id="BX284605">
    <property type="protein sequence ID" value="CAN99687.1"/>
    <property type="molecule type" value="Genomic_DNA"/>
</dbReference>
<gene>
    <name evidence="5" type="ORF">CELE_F38B7.2</name>
    <name evidence="5 7" type="ORF">F38B7.2</name>
</gene>
<keyword evidence="8" id="KW-1267">Proteomics identification</keyword>
<dbReference type="ExpressionAtlas" id="A5Z2T1">
    <property type="expression patterns" value="baseline and differential"/>
</dbReference>
<dbReference type="WormBase" id="F38B7.2b">
    <property type="protein sequence ID" value="CE41131"/>
    <property type="gene ID" value="WBGene00009533"/>
</dbReference>
<dbReference type="PANTHER" id="PTHR47520:SF4">
    <property type="entry name" value="CX DOMAIN-CONTAINING PROTEIN"/>
    <property type="match status" value="1"/>
</dbReference>
<dbReference type="InParanoid" id="A5Z2T1"/>
<evidence type="ECO:0000313" key="6">
    <source>
        <dbReference type="Proteomes" id="UP000001940"/>
    </source>
</evidence>
<dbReference type="OrthoDB" id="5806295at2759"/>
<dbReference type="RefSeq" id="NP_001122940.1">
    <property type="nucleotide sequence ID" value="NM_001129468.2"/>
</dbReference>
<dbReference type="CTD" id="185456"/>
<feature type="signal peptide" evidence="3">
    <location>
        <begin position="1"/>
        <end position="18"/>
    </location>
</feature>
<organism evidence="5 6">
    <name type="scientific">Caenorhabditis elegans</name>
    <dbReference type="NCBI Taxonomy" id="6239"/>
    <lineage>
        <taxon>Eukaryota</taxon>
        <taxon>Metazoa</taxon>
        <taxon>Ecdysozoa</taxon>
        <taxon>Nematoda</taxon>
        <taxon>Chromadorea</taxon>
        <taxon>Rhabditida</taxon>
        <taxon>Rhabditina</taxon>
        <taxon>Rhabditomorpha</taxon>
        <taxon>Rhabditoidea</taxon>
        <taxon>Rhabditidae</taxon>
        <taxon>Peloderinae</taxon>
        <taxon>Caenorhabditis</taxon>
    </lineage>
</organism>
<keyword evidence="2" id="KW-0472">Membrane</keyword>
<dbReference type="AlphaFoldDB" id="A5Z2T1"/>
<evidence type="ECO:0000259" key="4">
    <source>
        <dbReference type="Pfam" id="PF01705"/>
    </source>
</evidence>
<dbReference type="Proteomes" id="UP000001940">
    <property type="component" value="Chromosome V"/>
</dbReference>
<reference evidence="5 6" key="1">
    <citation type="journal article" date="1998" name="Science">
        <title>Genome sequence of the nematode C. elegans: a platform for investigating biology.</title>
        <authorList>
            <consortium name="The C. elegans sequencing consortium"/>
            <person name="Sulson J.E."/>
            <person name="Waterston R."/>
        </authorList>
    </citation>
    <scope>NUCLEOTIDE SEQUENCE [LARGE SCALE GENOMIC DNA]</scope>
    <source>
        <strain evidence="5 6">Bristol N2</strain>
    </source>
</reference>
<feature type="region of interest" description="Disordered" evidence="1">
    <location>
        <begin position="177"/>
        <end position="228"/>
    </location>
</feature>
<dbReference type="GeneID" id="185456"/>
<dbReference type="InterPro" id="IPR002619">
    <property type="entry name" value="CX"/>
</dbReference>
<dbReference type="Pfam" id="PF01705">
    <property type="entry name" value="CX"/>
    <property type="match status" value="1"/>
</dbReference>
<dbReference type="OMA" id="WNESHAD"/>
<evidence type="ECO:0007829" key="8">
    <source>
        <dbReference type="PeptideAtlas" id="A5Z2T1"/>
    </source>
</evidence>
<feature type="transmembrane region" description="Helical" evidence="2">
    <location>
        <begin position="143"/>
        <end position="160"/>
    </location>
</feature>
<dbReference type="AGR" id="WB:WBGene00009533"/>
<name>A5Z2T1_CAEEL</name>
<accession>A5Z2T1</accession>
<keyword evidence="2" id="KW-0812">Transmembrane</keyword>
<evidence type="ECO:0000256" key="2">
    <source>
        <dbReference type="SAM" id="Phobius"/>
    </source>
</evidence>
<evidence type="ECO:0000313" key="5">
    <source>
        <dbReference type="EMBL" id="CAN99687.1"/>
    </source>
</evidence>
<feature type="compositionally biased region" description="Basic residues" evidence="1">
    <location>
        <begin position="207"/>
        <end position="228"/>
    </location>
</feature>
<dbReference type="FunCoup" id="A5Z2T1">
    <property type="interactions" value="266"/>
</dbReference>
<proteinExistence type="evidence at protein level"/>
<dbReference type="Bgee" id="WBGene00009533">
    <property type="expression patterns" value="Expressed in larva and 2 other cell types or tissues"/>
</dbReference>
<keyword evidence="3" id="KW-0732">Signal</keyword>
<keyword evidence="2" id="KW-1133">Transmembrane helix</keyword>
<dbReference type="PeptideAtlas" id="A5Z2T1"/>
<protein>
    <submittedName>
        <fullName evidence="5">CX domain-containing protein</fullName>
    </submittedName>
</protein>
<feature type="chain" id="PRO_5002690259" evidence="3">
    <location>
        <begin position="19"/>
        <end position="228"/>
    </location>
</feature>
<sequence length="228" mass="27086">MHYTPGFVLLMLPLGILGIVRERPRTVTYHADISTNFYPRFVKTVFAEESHNFDVIENKTGKFYFIHPDTPIEFEKYKYYWNESHADLKGVKNLCEYRINWMIDSKEMYETFSPENTQMKSLFYRCHFAQTCMGLECKIDSRLFVPPIFLLIFISIFWCFKRMLRRDMKRVERQTSFHIMDPTNPAHRSPPPPYNAQNSAIPPPYHNARHGRVSRSNSHSRSRSNSRS</sequence>
<dbReference type="eggNOG" id="ENOG502THNZ">
    <property type="taxonomic scope" value="Eukaryota"/>
</dbReference>
<feature type="domain" description="CX" evidence="4">
    <location>
        <begin position="79"/>
        <end position="138"/>
    </location>
</feature>
<evidence type="ECO:0000313" key="7">
    <source>
        <dbReference type="WormBase" id="F38B7.2b"/>
    </source>
</evidence>
<dbReference type="PANTHER" id="PTHR47520">
    <property type="entry name" value="CX DOMAIN-CONTAINING PROTEIN-RELATED"/>
    <property type="match status" value="1"/>
</dbReference>
<dbReference type="KEGG" id="cel:CELE_F38B7.2"/>
<dbReference type="PaxDb" id="6239-F38B7.2b"/>
<keyword evidence="6" id="KW-1185">Reference proteome</keyword>
<dbReference type="UCSC" id="F38B7.2b">
    <property type="organism name" value="c. elegans"/>
</dbReference>
<evidence type="ECO:0000256" key="3">
    <source>
        <dbReference type="SAM" id="SignalP"/>
    </source>
</evidence>
<dbReference type="PhylomeDB" id="A5Z2T1"/>
<evidence type="ECO:0000256" key="1">
    <source>
        <dbReference type="SAM" id="MobiDB-lite"/>
    </source>
</evidence>